<keyword evidence="3" id="KW-0479">Metal-binding</keyword>
<evidence type="ECO:0000256" key="3">
    <source>
        <dbReference type="ARBA" id="ARBA00022723"/>
    </source>
</evidence>
<dbReference type="Pfam" id="PF00753">
    <property type="entry name" value="Lactamase_B"/>
    <property type="match status" value="1"/>
</dbReference>
<sequence length="245" mass="27861">MRHYFFLVIYLSFILIMLNSCKSLNSKNTFDVIKLKGKKNSDVIHWDVITIGNLSRNRYWGESEERSLHSVICTTTIIRLKDYTIIVDPSLKDSTEMAKELMRRTGLAPDDIDVVFVTHEHGDHHAGILNFPKARWLANPIAAEIINKENNYIKKVEPAGTKIFDCIDVVTAPGHTPGTSGLRFDFKGLSIFVAGDAVATKDFWDENRMYFKALDTEESLRTYEKIAGMSDIVVPGHDNYFFCGF</sequence>
<protein>
    <recommendedName>
        <fullName evidence="6">Metallo-beta-lactamase domain-containing protein</fullName>
    </recommendedName>
</protein>
<dbReference type="GO" id="GO:0016787">
    <property type="term" value="F:hydrolase activity"/>
    <property type="evidence" value="ECO:0007669"/>
    <property type="project" value="UniProtKB-KW"/>
</dbReference>
<dbReference type="PANTHER" id="PTHR42978">
    <property type="entry name" value="QUORUM-QUENCHING LACTONASE YTNP-RELATED-RELATED"/>
    <property type="match status" value="1"/>
</dbReference>
<dbReference type="InterPro" id="IPR036866">
    <property type="entry name" value="RibonucZ/Hydroxyglut_hydro"/>
</dbReference>
<reference evidence="7 8" key="1">
    <citation type="submission" date="2017-12" db="EMBL/GenBank/DDBJ databases">
        <title>Confluentibacter flavum sp. nov., isolated from the saline lake.</title>
        <authorList>
            <person name="Yu L."/>
        </authorList>
    </citation>
    <scope>NUCLEOTIDE SEQUENCE [LARGE SCALE GENOMIC DNA]</scope>
    <source>
        <strain evidence="7 8">3B</strain>
    </source>
</reference>
<dbReference type="SUPFAM" id="SSF56281">
    <property type="entry name" value="Metallo-hydrolase/oxidoreductase"/>
    <property type="match status" value="1"/>
</dbReference>
<organism evidence="7 8">
    <name type="scientific">Confluentibacter flavum</name>
    <dbReference type="NCBI Taxonomy" id="1909700"/>
    <lineage>
        <taxon>Bacteria</taxon>
        <taxon>Pseudomonadati</taxon>
        <taxon>Bacteroidota</taxon>
        <taxon>Flavobacteriia</taxon>
        <taxon>Flavobacteriales</taxon>
        <taxon>Flavobacteriaceae</taxon>
        <taxon>Confluentibacter</taxon>
    </lineage>
</organism>
<evidence type="ECO:0000313" key="8">
    <source>
        <dbReference type="Proteomes" id="UP000233435"/>
    </source>
</evidence>
<dbReference type="SMART" id="SM00849">
    <property type="entry name" value="Lactamase_B"/>
    <property type="match status" value="1"/>
</dbReference>
<evidence type="ECO:0000259" key="6">
    <source>
        <dbReference type="SMART" id="SM00849"/>
    </source>
</evidence>
<comment type="caution">
    <text evidence="7">The sequence shown here is derived from an EMBL/GenBank/DDBJ whole genome shotgun (WGS) entry which is preliminary data.</text>
</comment>
<comment type="cofactor">
    <cofactor evidence="1">
        <name>Zn(2+)</name>
        <dbReference type="ChEBI" id="CHEBI:29105"/>
    </cofactor>
</comment>
<dbReference type="RefSeq" id="WP_106659447.1">
    <property type="nucleotide sequence ID" value="NZ_PJEO01000027.1"/>
</dbReference>
<evidence type="ECO:0000256" key="1">
    <source>
        <dbReference type="ARBA" id="ARBA00001947"/>
    </source>
</evidence>
<keyword evidence="8" id="KW-1185">Reference proteome</keyword>
<dbReference type="EMBL" id="PJEO01000027">
    <property type="protein sequence ID" value="PKQ45378.1"/>
    <property type="molecule type" value="Genomic_DNA"/>
</dbReference>
<dbReference type="AlphaFoldDB" id="A0A2N3HKI8"/>
<evidence type="ECO:0000256" key="5">
    <source>
        <dbReference type="ARBA" id="ARBA00022833"/>
    </source>
</evidence>
<gene>
    <name evidence="7" type="ORF">CSW08_08405</name>
</gene>
<dbReference type="Gene3D" id="3.60.15.10">
    <property type="entry name" value="Ribonuclease Z/Hydroxyacylglutathione hydrolase-like"/>
    <property type="match status" value="1"/>
</dbReference>
<dbReference type="OrthoDB" id="9802248at2"/>
<evidence type="ECO:0000256" key="2">
    <source>
        <dbReference type="ARBA" id="ARBA00007749"/>
    </source>
</evidence>
<accession>A0A2N3HKI8</accession>
<name>A0A2N3HKI8_9FLAO</name>
<dbReference type="PANTHER" id="PTHR42978:SF2">
    <property type="entry name" value="102 KBASES UNSTABLE REGION: FROM 1 TO 119443"/>
    <property type="match status" value="1"/>
</dbReference>
<keyword evidence="4" id="KW-0378">Hydrolase</keyword>
<feature type="domain" description="Metallo-beta-lactamase" evidence="6">
    <location>
        <begin position="72"/>
        <end position="237"/>
    </location>
</feature>
<evidence type="ECO:0000313" key="7">
    <source>
        <dbReference type="EMBL" id="PKQ45378.1"/>
    </source>
</evidence>
<dbReference type="Proteomes" id="UP000233435">
    <property type="component" value="Unassembled WGS sequence"/>
</dbReference>
<evidence type="ECO:0000256" key="4">
    <source>
        <dbReference type="ARBA" id="ARBA00022801"/>
    </source>
</evidence>
<keyword evidence="5" id="KW-0862">Zinc</keyword>
<proteinExistence type="inferred from homology"/>
<dbReference type="GO" id="GO:0046872">
    <property type="term" value="F:metal ion binding"/>
    <property type="evidence" value="ECO:0007669"/>
    <property type="project" value="UniProtKB-KW"/>
</dbReference>
<dbReference type="InterPro" id="IPR051013">
    <property type="entry name" value="MBL_superfamily_lactonases"/>
</dbReference>
<comment type="similarity">
    <text evidence="2">Belongs to the metallo-beta-lactamase superfamily.</text>
</comment>
<dbReference type="InterPro" id="IPR001279">
    <property type="entry name" value="Metallo-B-lactamas"/>
</dbReference>